<accession>A0AAP0B382</accession>
<gene>
    <name evidence="1" type="ORF">KSP39_PZI018063</name>
</gene>
<reference evidence="1 2" key="1">
    <citation type="journal article" date="2022" name="Nat. Plants">
        <title>Genomes of leafy and leafless Platanthera orchids illuminate the evolution of mycoheterotrophy.</title>
        <authorList>
            <person name="Li M.H."/>
            <person name="Liu K.W."/>
            <person name="Li Z."/>
            <person name="Lu H.C."/>
            <person name="Ye Q.L."/>
            <person name="Zhang D."/>
            <person name="Wang J.Y."/>
            <person name="Li Y.F."/>
            <person name="Zhong Z.M."/>
            <person name="Liu X."/>
            <person name="Yu X."/>
            <person name="Liu D.K."/>
            <person name="Tu X.D."/>
            <person name="Liu B."/>
            <person name="Hao Y."/>
            <person name="Liao X.Y."/>
            <person name="Jiang Y.T."/>
            <person name="Sun W.H."/>
            <person name="Chen J."/>
            <person name="Chen Y.Q."/>
            <person name="Ai Y."/>
            <person name="Zhai J.W."/>
            <person name="Wu S.S."/>
            <person name="Zhou Z."/>
            <person name="Hsiao Y.Y."/>
            <person name="Wu W.L."/>
            <person name="Chen Y.Y."/>
            <person name="Lin Y.F."/>
            <person name="Hsu J.L."/>
            <person name="Li C.Y."/>
            <person name="Wang Z.W."/>
            <person name="Zhao X."/>
            <person name="Zhong W.Y."/>
            <person name="Ma X.K."/>
            <person name="Ma L."/>
            <person name="Huang J."/>
            <person name="Chen G.Z."/>
            <person name="Huang M.Z."/>
            <person name="Huang L."/>
            <person name="Peng D.H."/>
            <person name="Luo Y.B."/>
            <person name="Zou S.Q."/>
            <person name="Chen S.P."/>
            <person name="Lan S."/>
            <person name="Tsai W.C."/>
            <person name="Van de Peer Y."/>
            <person name="Liu Z.J."/>
        </authorList>
    </citation>
    <scope>NUCLEOTIDE SEQUENCE [LARGE SCALE GENOMIC DNA]</scope>
    <source>
        <strain evidence="1">Lor287</strain>
    </source>
</reference>
<dbReference type="AlphaFoldDB" id="A0AAP0B382"/>
<comment type="caution">
    <text evidence="1">The sequence shown here is derived from an EMBL/GenBank/DDBJ whole genome shotgun (WGS) entry which is preliminary data.</text>
</comment>
<evidence type="ECO:0000313" key="1">
    <source>
        <dbReference type="EMBL" id="KAK8926091.1"/>
    </source>
</evidence>
<dbReference type="EMBL" id="JBBWWQ010000016">
    <property type="protein sequence ID" value="KAK8926091.1"/>
    <property type="molecule type" value="Genomic_DNA"/>
</dbReference>
<dbReference type="Proteomes" id="UP001418222">
    <property type="component" value="Unassembled WGS sequence"/>
</dbReference>
<name>A0AAP0B382_9ASPA</name>
<protein>
    <submittedName>
        <fullName evidence="1">Uncharacterized protein</fullName>
    </submittedName>
</protein>
<organism evidence="1 2">
    <name type="scientific">Platanthera zijinensis</name>
    <dbReference type="NCBI Taxonomy" id="2320716"/>
    <lineage>
        <taxon>Eukaryota</taxon>
        <taxon>Viridiplantae</taxon>
        <taxon>Streptophyta</taxon>
        <taxon>Embryophyta</taxon>
        <taxon>Tracheophyta</taxon>
        <taxon>Spermatophyta</taxon>
        <taxon>Magnoliopsida</taxon>
        <taxon>Liliopsida</taxon>
        <taxon>Asparagales</taxon>
        <taxon>Orchidaceae</taxon>
        <taxon>Orchidoideae</taxon>
        <taxon>Orchideae</taxon>
        <taxon>Orchidinae</taxon>
        <taxon>Platanthera</taxon>
    </lineage>
</organism>
<keyword evidence="2" id="KW-1185">Reference proteome</keyword>
<proteinExistence type="predicted"/>
<sequence length="149" mass="16830">MVFRTELADVRCENVLPRDQLRRAEAAKGSPPTLDERLKSRHFSVYDIDKLLQANAQATVRLTVETLRDAKLLREDGPIKSLLLIYNLRYVHKSPPLHRSASSAAAARIFTDGTSAQHISPPINSFAILNRSDDNQNPKAIMRENNYHV</sequence>
<evidence type="ECO:0000313" key="2">
    <source>
        <dbReference type="Proteomes" id="UP001418222"/>
    </source>
</evidence>